<feature type="region of interest" description="Disordered" evidence="2">
    <location>
        <begin position="326"/>
        <end position="346"/>
    </location>
</feature>
<organism evidence="3 4">
    <name type="scientific">Thamnophis sirtalis</name>
    <dbReference type="NCBI Taxonomy" id="35019"/>
    <lineage>
        <taxon>Eukaryota</taxon>
        <taxon>Metazoa</taxon>
        <taxon>Chordata</taxon>
        <taxon>Craniata</taxon>
        <taxon>Vertebrata</taxon>
        <taxon>Euteleostomi</taxon>
        <taxon>Lepidosauria</taxon>
        <taxon>Squamata</taxon>
        <taxon>Bifurcata</taxon>
        <taxon>Unidentata</taxon>
        <taxon>Episquamata</taxon>
        <taxon>Toxicofera</taxon>
        <taxon>Serpentes</taxon>
        <taxon>Colubroidea</taxon>
        <taxon>Colubridae</taxon>
        <taxon>Natricinae</taxon>
        <taxon>Thamnophis</taxon>
    </lineage>
</organism>
<dbReference type="SUPFAM" id="SSF57997">
    <property type="entry name" value="Tropomyosin"/>
    <property type="match status" value="1"/>
</dbReference>
<feature type="compositionally biased region" description="Basic residues" evidence="2">
    <location>
        <begin position="135"/>
        <end position="144"/>
    </location>
</feature>
<feature type="coiled-coil region" evidence="1">
    <location>
        <begin position="212"/>
        <end position="253"/>
    </location>
</feature>
<name>A0A6I9YII5_9SAUR</name>
<feature type="compositionally biased region" description="Polar residues" evidence="2">
    <location>
        <begin position="335"/>
        <end position="346"/>
    </location>
</feature>
<evidence type="ECO:0000313" key="3">
    <source>
        <dbReference type="Proteomes" id="UP000504617"/>
    </source>
</evidence>
<dbReference type="Proteomes" id="UP000504617">
    <property type="component" value="Unplaced"/>
</dbReference>
<dbReference type="GeneID" id="106550377"/>
<reference evidence="4" key="1">
    <citation type="submission" date="2025-08" db="UniProtKB">
        <authorList>
            <consortium name="RefSeq"/>
        </authorList>
    </citation>
    <scope>IDENTIFICATION</scope>
    <source>
        <tissue evidence="4">Skeletal muscle</tissue>
    </source>
</reference>
<evidence type="ECO:0000256" key="2">
    <source>
        <dbReference type="SAM" id="MobiDB-lite"/>
    </source>
</evidence>
<keyword evidence="3" id="KW-1185">Reference proteome</keyword>
<dbReference type="RefSeq" id="XP_013923754.1">
    <property type="nucleotide sequence ID" value="XM_014068279.1"/>
</dbReference>
<accession>A0A6I9YII5</accession>
<dbReference type="AlphaFoldDB" id="A0A6I9YII5"/>
<protein>
    <submittedName>
        <fullName evidence="4">RAS protein activator like-3-like</fullName>
    </submittedName>
</protein>
<feature type="compositionally biased region" description="Polar residues" evidence="2">
    <location>
        <begin position="124"/>
        <end position="134"/>
    </location>
</feature>
<proteinExistence type="predicted"/>
<feature type="region of interest" description="Disordered" evidence="2">
    <location>
        <begin position="91"/>
        <end position="155"/>
    </location>
</feature>
<keyword evidence="1" id="KW-0175">Coiled coil</keyword>
<sequence length="346" mass="39010">MQWIENRSAFGQIETNFYHQSGQVLYVGPLCSSVYKGTQEKLQPLPAILQAIQEGTPVPVSVLPGPHMEERDAEKQKLGFVPPRDLAKYSPLIKSQSMTSIQKNRGKEDALTPLHPTKSRSKVQRTQSVPTQSKASRRLRKQRSIGRVDDCQDSNPQPYDSSLCNAGSHTASQGCSKLHLSVSLPQKPAVPWLRHSEDASAIKNCLYPMQPLEQYARQMEVLQMKLSSATDKQKLLEEQVKSLSVQNQALLQEQARFQERGEILGKRLEETELCLVQLSGRVSCIEAGWKKDHEKLQVSEEKAKELDLQLSRMERDHDQRFHAASQMLGCRDNQPHYSNNSQGLCG</sequence>
<evidence type="ECO:0000256" key="1">
    <source>
        <dbReference type="SAM" id="Coils"/>
    </source>
</evidence>
<gene>
    <name evidence="4" type="primary">LOC106550377</name>
</gene>
<dbReference type="KEGG" id="tsr:106550377"/>
<dbReference type="OrthoDB" id="5572587at2759"/>
<evidence type="ECO:0000313" key="4">
    <source>
        <dbReference type="RefSeq" id="XP_013923754.1"/>
    </source>
</evidence>
<feature type="compositionally biased region" description="Polar residues" evidence="2">
    <location>
        <begin position="93"/>
        <end position="103"/>
    </location>
</feature>